<feature type="transmembrane region" description="Helical" evidence="1">
    <location>
        <begin position="562"/>
        <end position="585"/>
    </location>
</feature>
<keyword evidence="1" id="KW-0472">Membrane</keyword>
<reference evidence="2 3" key="1">
    <citation type="submission" date="2022-07" db="EMBL/GenBank/DDBJ databases">
        <title>Methylomonas rivi sp. nov., Methylomonas rosea sp. nov., Methylomonas aureus sp. nov. and Methylomonas subterranea sp. nov., four novel methanotrophs isolated from a freshwater creek and the deep terrestrial subsurface.</title>
        <authorList>
            <person name="Abin C."/>
            <person name="Sankaranarayanan K."/>
            <person name="Garner C."/>
            <person name="Sindelar R."/>
            <person name="Kotary K."/>
            <person name="Garner R."/>
            <person name="Barclay S."/>
            <person name="Lawson P."/>
            <person name="Krumholz L."/>
        </authorList>
    </citation>
    <scope>NUCLEOTIDE SEQUENCE [LARGE SCALE GENOMIC DNA]</scope>
    <source>
        <strain evidence="2 3">SURF-2</strain>
    </source>
</reference>
<dbReference type="PANTHER" id="PTHR32063:SF16">
    <property type="entry name" value="CATION EFFLUX SYSTEM (ACRB_ACRD_ACRF FAMILY)"/>
    <property type="match status" value="1"/>
</dbReference>
<comment type="caution">
    <text evidence="2">The sequence shown here is derived from an EMBL/GenBank/DDBJ whole genome shotgun (WGS) entry which is preliminary data.</text>
</comment>
<name>A0ABT1TD27_9GAMM</name>
<feature type="transmembrane region" description="Helical" evidence="1">
    <location>
        <begin position="394"/>
        <end position="414"/>
    </location>
</feature>
<feature type="transmembrane region" description="Helical" evidence="1">
    <location>
        <begin position="911"/>
        <end position="931"/>
    </location>
</feature>
<evidence type="ECO:0000313" key="2">
    <source>
        <dbReference type="EMBL" id="MCQ8103356.1"/>
    </source>
</evidence>
<feature type="transmembrane region" description="Helical" evidence="1">
    <location>
        <begin position="1026"/>
        <end position="1046"/>
    </location>
</feature>
<evidence type="ECO:0000256" key="1">
    <source>
        <dbReference type="SAM" id="Phobius"/>
    </source>
</evidence>
<gene>
    <name evidence="2" type="ORF">NP590_04485</name>
</gene>
<keyword evidence="1" id="KW-0812">Transmembrane</keyword>
<dbReference type="EMBL" id="JANIBJ010000006">
    <property type="protein sequence ID" value="MCQ8103356.1"/>
    <property type="molecule type" value="Genomic_DNA"/>
</dbReference>
<organism evidence="2 3">
    <name type="scientific">Methylomonas subterranea</name>
    <dbReference type="NCBI Taxonomy" id="2952225"/>
    <lineage>
        <taxon>Bacteria</taxon>
        <taxon>Pseudomonadati</taxon>
        <taxon>Pseudomonadota</taxon>
        <taxon>Gammaproteobacteria</taxon>
        <taxon>Methylococcales</taxon>
        <taxon>Methylococcaceae</taxon>
        <taxon>Methylomonas</taxon>
    </lineage>
</organism>
<dbReference type="RefSeq" id="WP_256601048.1">
    <property type="nucleotide sequence ID" value="NZ_JANIBJ010000006.1"/>
</dbReference>
<dbReference type="SUPFAM" id="SSF82714">
    <property type="entry name" value="Multidrug efflux transporter AcrB TolC docking domain, DN and DC subdomains"/>
    <property type="match status" value="2"/>
</dbReference>
<feature type="transmembrane region" description="Helical" evidence="1">
    <location>
        <begin position="369"/>
        <end position="388"/>
    </location>
</feature>
<feature type="transmembrane region" description="Helical" evidence="1">
    <location>
        <begin position="466"/>
        <end position="487"/>
    </location>
</feature>
<feature type="transmembrane region" description="Helical" evidence="1">
    <location>
        <begin position="20"/>
        <end position="42"/>
    </location>
</feature>
<protein>
    <submittedName>
        <fullName evidence="2">Efflux RND transporter permease subunit</fullName>
    </submittedName>
</protein>
<feature type="transmembrane region" description="Helical" evidence="1">
    <location>
        <begin position="971"/>
        <end position="989"/>
    </location>
</feature>
<sequence>MKSTEGQKDSLTVAIVRLFTTSHLSLLFLLISLLAGAAALWLTPREEDPQIIVPVMDVFVQYPGATAEEVEKRVTTPLEVLLKQIQGVEYVYSASSPSQALVTVRYEVGQSIEDSLIKTRDKLEANLDIIPPGVTDWVVKPVEIDDVPILLLGLSMPKSAEDIMSIRRIAEELIERLRAIDDVGKSYVLGAAPRRISVYPDPAKLQAAGVSLLELQQSLAGGNVNLAAGRLNQDNREILLEAGPNYQSVEQVGATVLKSVGGRLVYLRDVAEIIDGAADTDYYTRIGFGPGVGQMKTVGHAGDTPPEVGEERQMATIAIAKRRGSNAVAVAEQVLALTEQLHGSLIPNDVLVTVTRNYGETADHKVNELVMHLSIAILTIIVLLALSLGFKESLIVSLAVPMTFAVTLMLDLLFGYTINRVTLFALILSLGLLVDDPIVDVENIHRHYKMRKEPPLRALLTAVNEIRPPTILATFAVIMSFVPMFFITGMMGPYMAPMAFNVPIAMLMSLLIAFTVTPWASYKLLKADYGKDHGPEFQLRDTRGFKIYQAIMTPLLLHKSKAFWFLLAVFIAFVLSTLMAVTRVVPLKLLPFDNKNELQLVIDMPRGSSLEATDEVAVALGRYLATVNEVSNYQTYVGLASPMDFNGLVRHYYLRRGAYVGDIRLVLVDKTRREQQSHAIALRMRPDIERIGKQYGANVKIVEMPPGPPVLSSVVAEIYGPPEARYADIIQVSNRVRAELEKTAGVVDVDDYVEAPRERLHFILDQDKAALLGINNQQVANSLKLAVEGGMAGTLHVASERQPLLIGLQLPRAARSSETDLLTLSVKSANGDLVRLSELGHFEREGGDQTIYHKNLQPVSYVLGEMAGRSPVEAVWDLGDKLEEQPLPAGYRAEMAGEGEWKITVDVFRDLGLAFAAAMVMIYILLVGQTGSLGVPLIMMIAIPLTVIGIMPGFWFINLFSADVGQYADPVYFTATAMIGMIALAGIVVRNSIILIDFIENIYRGNPDISLTDAIVEAGATRLNPIFLTAASAVLGSVMIVLDPIFSGLAWSFIFGIIASTLFSLVVIPLVYFLINRNMPKAVEVEQ</sequence>
<proteinExistence type="predicted"/>
<evidence type="ECO:0000313" key="3">
    <source>
        <dbReference type="Proteomes" id="UP001524499"/>
    </source>
</evidence>
<dbReference type="Proteomes" id="UP001524499">
    <property type="component" value="Unassembled WGS sequence"/>
</dbReference>
<dbReference type="SUPFAM" id="SSF82866">
    <property type="entry name" value="Multidrug efflux transporter AcrB transmembrane domain"/>
    <property type="match status" value="2"/>
</dbReference>
<dbReference type="SUPFAM" id="SSF82693">
    <property type="entry name" value="Multidrug efflux transporter AcrB pore domain, PN1, PN2, PC1 and PC2 subdomains"/>
    <property type="match status" value="3"/>
</dbReference>
<dbReference type="Pfam" id="PF00873">
    <property type="entry name" value="ACR_tran"/>
    <property type="match status" value="2"/>
</dbReference>
<keyword evidence="3" id="KW-1185">Reference proteome</keyword>
<feature type="transmembrane region" description="Helical" evidence="1">
    <location>
        <begin position="1053"/>
        <end position="1075"/>
    </location>
</feature>
<keyword evidence="1" id="KW-1133">Transmembrane helix</keyword>
<dbReference type="PANTHER" id="PTHR32063">
    <property type="match status" value="1"/>
</dbReference>
<dbReference type="InterPro" id="IPR027463">
    <property type="entry name" value="AcrB_DN_DC_subdom"/>
</dbReference>
<dbReference type="Gene3D" id="3.30.2090.10">
    <property type="entry name" value="Multidrug efflux transporter AcrB TolC docking domain, DN and DC subdomains"/>
    <property type="match status" value="2"/>
</dbReference>
<dbReference type="Gene3D" id="3.30.70.1430">
    <property type="entry name" value="Multidrug efflux transporter AcrB pore domain"/>
    <property type="match status" value="2"/>
</dbReference>
<dbReference type="InterPro" id="IPR001036">
    <property type="entry name" value="Acrflvin-R"/>
</dbReference>
<dbReference type="Gene3D" id="1.20.1640.10">
    <property type="entry name" value="Multidrug efflux transporter AcrB transmembrane domain"/>
    <property type="match status" value="2"/>
</dbReference>
<dbReference type="Gene3D" id="3.30.70.1320">
    <property type="entry name" value="Multidrug efflux transporter AcrB pore domain like"/>
    <property type="match status" value="1"/>
</dbReference>
<accession>A0ABT1TD27</accession>
<dbReference type="PRINTS" id="PR00702">
    <property type="entry name" value="ACRIFLAVINRP"/>
</dbReference>
<feature type="transmembrane region" description="Helical" evidence="1">
    <location>
        <begin position="937"/>
        <end position="959"/>
    </location>
</feature>
<feature type="transmembrane region" description="Helical" evidence="1">
    <location>
        <begin position="499"/>
        <end position="520"/>
    </location>
</feature>
<dbReference type="Gene3D" id="3.30.70.1440">
    <property type="entry name" value="Multidrug efflux transporter AcrB pore domain"/>
    <property type="match status" value="1"/>
</dbReference>